<name>A0ABX2GMQ0_9FIRM</name>
<evidence type="ECO:0000313" key="1">
    <source>
        <dbReference type="EMBL" id="NSF72863.1"/>
    </source>
</evidence>
<protein>
    <submittedName>
        <fullName evidence="1">Uncharacterized protein</fullName>
    </submittedName>
</protein>
<reference evidence="1 2" key="1">
    <citation type="journal article" date="2020" name="Cell Host Microbe">
        <title>Functional and Genomic Variation between Human-Derived Isolates of Lachnospiraceae Reveals Inter- and Intra-Species Diversity.</title>
        <authorList>
            <person name="Sorbara M.T."/>
            <person name="Littmann E.R."/>
            <person name="Fontana E."/>
            <person name="Moody T.U."/>
            <person name="Kohout C.E."/>
            <person name="Gjonbalaj M."/>
            <person name="Eaton V."/>
            <person name="Seok R."/>
            <person name="Leiner I.M."/>
            <person name="Pamer E.G."/>
        </authorList>
    </citation>
    <scope>NUCLEOTIDE SEQUENCE [LARGE SCALE GENOMIC DNA]</scope>
    <source>
        <strain evidence="1 2">MSK.20.11</strain>
    </source>
</reference>
<accession>A0ABX2GMQ0</accession>
<proteinExistence type="predicted"/>
<comment type="caution">
    <text evidence="1">The sequence shown here is derived from an EMBL/GenBank/DDBJ whole genome shotgun (WGS) entry which is preliminary data.</text>
</comment>
<dbReference type="EMBL" id="JAAIPF010000004">
    <property type="protein sequence ID" value="NSF72863.1"/>
    <property type="molecule type" value="Genomic_DNA"/>
</dbReference>
<keyword evidence="2" id="KW-1185">Reference proteome</keyword>
<dbReference type="Gene3D" id="3.30.930.30">
    <property type="match status" value="1"/>
</dbReference>
<organism evidence="1 2">
    <name type="scientific">Blautia wexlerae</name>
    <dbReference type="NCBI Taxonomy" id="418240"/>
    <lineage>
        <taxon>Bacteria</taxon>
        <taxon>Bacillati</taxon>
        <taxon>Bacillota</taxon>
        <taxon>Clostridia</taxon>
        <taxon>Lachnospirales</taxon>
        <taxon>Lachnospiraceae</taxon>
        <taxon>Blautia</taxon>
    </lineage>
</organism>
<gene>
    <name evidence="1" type="ORF">G4952_03300</name>
</gene>
<sequence>MRNLRNNGVLAYGIVTTFSHEDAEKIDIEKSQQNNVKWLKNTFNLTPKNGKSVRGVMYHGDEYENVHCHSLVVPVNEQGKICASNERFPFPKSKNIVS</sequence>
<dbReference type="Proteomes" id="UP000822152">
    <property type="component" value="Unassembled WGS sequence"/>
</dbReference>
<evidence type="ECO:0000313" key="2">
    <source>
        <dbReference type="Proteomes" id="UP000822152"/>
    </source>
</evidence>
<dbReference type="RefSeq" id="WP_173742603.1">
    <property type="nucleotide sequence ID" value="NZ_JAAIPF010000004.1"/>
</dbReference>